<organism evidence="5 6">
    <name type="scientific">Sistotremastrum suecicum HHB10207 ss-3</name>
    <dbReference type="NCBI Taxonomy" id="1314776"/>
    <lineage>
        <taxon>Eukaryota</taxon>
        <taxon>Fungi</taxon>
        <taxon>Dikarya</taxon>
        <taxon>Basidiomycota</taxon>
        <taxon>Agaricomycotina</taxon>
        <taxon>Agaricomycetes</taxon>
        <taxon>Sistotremastrales</taxon>
        <taxon>Sistotremastraceae</taxon>
        <taxon>Sistotremastrum</taxon>
    </lineage>
</organism>
<feature type="region of interest" description="Disordered" evidence="3">
    <location>
        <begin position="1242"/>
        <end position="1287"/>
    </location>
</feature>
<gene>
    <name evidence="5" type="ORF">SISSUDRAFT_1057453</name>
</gene>
<evidence type="ECO:0000256" key="1">
    <source>
        <dbReference type="ARBA" id="ARBA00022737"/>
    </source>
</evidence>
<dbReference type="CDD" id="cd18186">
    <property type="entry name" value="BTB_POZ_ZBTB_KLHL-like"/>
    <property type="match status" value="2"/>
</dbReference>
<feature type="region of interest" description="Disordered" evidence="3">
    <location>
        <begin position="1016"/>
        <end position="1041"/>
    </location>
</feature>
<dbReference type="Pfam" id="PF12796">
    <property type="entry name" value="Ank_2"/>
    <property type="match status" value="1"/>
</dbReference>
<feature type="domain" description="BTB" evidence="4">
    <location>
        <begin position="747"/>
        <end position="815"/>
    </location>
</feature>
<dbReference type="InterPro" id="IPR036770">
    <property type="entry name" value="Ankyrin_rpt-contain_sf"/>
</dbReference>
<dbReference type="PANTHER" id="PTHR22872">
    <property type="entry name" value="BTK-BINDING PROTEIN-RELATED"/>
    <property type="match status" value="1"/>
</dbReference>
<dbReference type="InterPro" id="IPR009091">
    <property type="entry name" value="RCC1/BLIP-II"/>
</dbReference>
<dbReference type="SUPFAM" id="SSF50985">
    <property type="entry name" value="RCC1/BLIP-II"/>
    <property type="match status" value="1"/>
</dbReference>
<dbReference type="Gene3D" id="2.130.10.30">
    <property type="entry name" value="Regulator of chromosome condensation 1/beta-lactamase-inhibitor protein II"/>
    <property type="match status" value="1"/>
</dbReference>
<dbReference type="OrthoDB" id="1893551at2759"/>
<feature type="repeat" description="RCC1" evidence="2">
    <location>
        <begin position="192"/>
        <end position="241"/>
    </location>
</feature>
<feature type="domain" description="BTB" evidence="4">
    <location>
        <begin position="598"/>
        <end position="665"/>
    </location>
</feature>
<dbReference type="InterPro" id="IPR051625">
    <property type="entry name" value="Signaling_Regulatory_Domain"/>
</dbReference>
<keyword evidence="6" id="KW-1185">Reference proteome</keyword>
<dbReference type="InterPro" id="IPR011333">
    <property type="entry name" value="SKP1/BTB/POZ_sf"/>
</dbReference>
<dbReference type="SMART" id="SM00248">
    <property type="entry name" value="ANK"/>
    <property type="match status" value="2"/>
</dbReference>
<dbReference type="InterPro" id="IPR000210">
    <property type="entry name" value="BTB/POZ_dom"/>
</dbReference>
<dbReference type="Proteomes" id="UP000076798">
    <property type="component" value="Unassembled WGS sequence"/>
</dbReference>
<accession>A0A166IPE4</accession>
<dbReference type="SUPFAM" id="SSF48403">
    <property type="entry name" value="Ankyrin repeat"/>
    <property type="match status" value="1"/>
</dbReference>
<feature type="region of interest" description="Disordered" evidence="3">
    <location>
        <begin position="963"/>
        <end position="1003"/>
    </location>
</feature>
<dbReference type="STRING" id="1314776.A0A166IPE4"/>
<feature type="region of interest" description="Disordered" evidence="3">
    <location>
        <begin position="1176"/>
        <end position="1211"/>
    </location>
</feature>
<keyword evidence="1" id="KW-0677">Repeat</keyword>
<evidence type="ECO:0000259" key="4">
    <source>
        <dbReference type="PROSITE" id="PS50097"/>
    </source>
</evidence>
<feature type="compositionally biased region" description="Polar residues" evidence="3">
    <location>
        <begin position="1074"/>
        <end position="1094"/>
    </location>
</feature>
<feature type="compositionally biased region" description="Basic residues" evidence="3">
    <location>
        <begin position="1252"/>
        <end position="1264"/>
    </location>
</feature>
<dbReference type="Gene3D" id="3.30.710.10">
    <property type="entry name" value="Potassium Channel Kv1.1, Chain A"/>
    <property type="match status" value="2"/>
</dbReference>
<dbReference type="PROSITE" id="PS50012">
    <property type="entry name" value="RCC1_3"/>
    <property type="match status" value="3"/>
</dbReference>
<reference evidence="5 6" key="1">
    <citation type="journal article" date="2016" name="Mol. Biol. Evol.">
        <title>Comparative Genomics of Early-Diverging Mushroom-Forming Fungi Provides Insights into the Origins of Lignocellulose Decay Capabilities.</title>
        <authorList>
            <person name="Nagy L.G."/>
            <person name="Riley R."/>
            <person name="Tritt A."/>
            <person name="Adam C."/>
            <person name="Daum C."/>
            <person name="Floudas D."/>
            <person name="Sun H."/>
            <person name="Yadav J.S."/>
            <person name="Pangilinan J."/>
            <person name="Larsson K.H."/>
            <person name="Matsuura K."/>
            <person name="Barry K."/>
            <person name="Labutti K."/>
            <person name="Kuo R."/>
            <person name="Ohm R.A."/>
            <person name="Bhattacharya S.S."/>
            <person name="Shirouzu T."/>
            <person name="Yoshinaga Y."/>
            <person name="Martin F.M."/>
            <person name="Grigoriev I.V."/>
            <person name="Hibbett D.S."/>
        </authorList>
    </citation>
    <scope>NUCLEOTIDE SEQUENCE [LARGE SCALE GENOMIC DNA]</scope>
    <source>
        <strain evidence="5 6">HHB10207 ss-3</strain>
    </source>
</reference>
<evidence type="ECO:0000256" key="2">
    <source>
        <dbReference type="PROSITE-ProRule" id="PRU00235"/>
    </source>
</evidence>
<dbReference type="SMART" id="SM00225">
    <property type="entry name" value="BTB"/>
    <property type="match status" value="2"/>
</dbReference>
<dbReference type="PROSITE" id="PS50097">
    <property type="entry name" value="BTB"/>
    <property type="match status" value="2"/>
</dbReference>
<protein>
    <recommendedName>
        <fullName evidence="4">BTB domain-containing protein</fullName>
    </recommendedName>
</protein>
<feature type="compositionally biased region" description="Pro residues" evidence="3">
    <location>
        <begin position="1022"/>
        <end position="1034"/>
    </location>
</feature>
<feature type="compositionally biased region" description="Polar residues" evidence="3">
    <location>
        <begin position="990"/>
        <end position="1003"/>
    </location>
</feature>
<feature type="region of interest" description="Disordered" evidence="3">
    <location>
        <begin position="1071"/>
        <end position="1134"/>
    </location>
</feature>
<name>A0A166IPE4_9AGAM</name>
<dbReference type="InterPro" id="IPR000408">
    <property type="entry name" value="Reg_chr_condens"/>
</dbReference>
<dbReference type="SUPFAM" id="SSF54695">
    <property type="entry name" value="POZ domain"/>
    <property type="match status" value="2"/>
</dbReference>
<proteinExistence type="predicted"/>
<evidence type="ECO:0000256" key="3">
    <source>
        <dbReference type="SAM" id="MobiDB-lite"/>
    </source>
</evidence>
<feature type="region of interest" description="Disordered" evidence="3">
    <location>
        <begin position="538"/>
        <end position="559"/>
    </location>
</feature>
<dbReference type="PROSITE" id="PS00626">
    <property type="entry name" value="RCC1_2"/>
    <property type="match status" value="1"/>
</dbReference>
<feature type="compositionally biased region" description="Low complexity" evidence="3">
    <location>
        <begin position="1095"/>
        <end position="1109"/>
    </location>
</feature>
<feature type="repeat" description="RCC1" evidence="2">
    <location>
        <begin position="242"/>
        <end position="300"/>
    </location>
</feature>
<dbReference type="PANTHER" id="PTHR22872:SF2">
    <property type="entry name" value="INHIBITOR OF BRUTON TYROSINE KINASE"/>
    <property type="match status" value="1"/>
</dbReference>
<feature type="compositionally biased region" description="Polar residues" evidence="3">
    <location>
        <begin position="1177"/>
        <end position="1191"/>
    </location>
</feature>
<feature type="repeat" description="RCC1" evidence="2">
    <location>
        <begin position="125"/>
        <end position="189"/>
    </location>
</feature>
<sequence length="1287" mass="140851">MSSSGGRSWTRPSPLSNAPVVDVNARDSFGRTVLHLACSSVDAGALEYVRMLLAHPGINVNIQDMESHWSALHRAMYVGNLPACILLLQRDDIDISLKDYEGYTAFDLYNSTVNGTKPEPTFDTAELFTWGTNRNATLGHGDAEDRSNPDQVLLKTEDDPAKPLKERFTPITFSDITMAKLHTIVLTSESRANVRVCGFGSGGRLGIMQNTQYSLLPISGLPHKISKIAAGQDHSLALSSNGDVLSWGLNRFSQLGYVLENPKGEEPIQSVPRKVHGLLKKEIVLGIAAAKTASACWTADALFTWGTNGGQLGYDKNAQPVQILPRVVSAVTLRVLDVALSDSAMTCLLESREVICFYNDIHTRIVFPVHSFPAEFSVYRPPQAINKAMMTKVTTCDEVFACLSSMGDLYTFTPPSPNEMDGSKGRDRATAGIKPQRVWALRKQFSADVALGSDGSIILCTESGHVFVRSRNAKGTGGKAFKFQRIPFVQRVVRVSANSAGAFAALRVVKQAQRLDSTPATVGQDLGRIRPWFTLQDEASSPTERGLLPTPELAEGAEDDEGDSTVVALQIREVRRLIKVLAQSKVSKNYSLEHRLGSNLLVKAGPMSIPVHRTILTSRSLILSEILSGQSSRDSSITLTKLGLHINHSPFTVLCLLTFIYTDMVLTIWDPRILRRLAGELASVGVKAVLVKAELQQLANLLQLPSLEGALAGTSVKPITPSLKIDQSALFQTCLAQPGLSSHISQPDIEIQFCDRSALFHSAILRARSPFFASFFDEEAWTKLRRESNNIIRVSLKHRKWRAASLVFEHMYTGNEHSLFHVLDFVASREDAIDFVFEVLDIANELLLEHFVLVCSNVILQFVELWNVCSLLADASHFRVVPLQNRLHEFIAANMETMLENRLLDDMPLDLLRELASAIRLHQSTKSPFTRSDKFVQDLLVKWADFLATEDIPQPIVPSTRALHRASPKISPVSPTGGGPLKFSAVQKCRSPSSSPQQNAAEQNSTDIFTMDEENLSDIPPLSLPPVEQTPPPVWKASSHRDANRVDLKAIMAETASAKRVGKAVSTPHFVPRASSQQDSPGHSAPSTPRGPSQPTFKTPLTSPSTPKTQAGRTPLSEQRRTSVGGSAAPIAGLGPVITPVRLLTPATNTPKPRRIASDSAGSAWAQGVLSELVPQDSPTTSSFTAIQQQQREQKAGLSKPKLSMRDIQQQEEAKRQEAEFLRWWQEEEERLRQEAAAIELLAAPQKERKSARGQSRGRGRGRGGKQGPSHLTSTRPGKGSAPAPEV</sequence>
<dbReference type="Gene3D" id="1.25.40.20">
    <property type="entry name" value="Ankyrin repeat-containing domain"/>
    <property type="match status" value="1"/>
</dbReference>
<evidence type="ECO:0000313" key="5">
    <source>
        <dbReference type="EMBL" id="KZT43940.1"/>
    </source>
</evidence>
<evidence type="ECO:0000313" key="6">
    <source>
        <dbReference type="Proteomes" id="UP000076798"/>
    </source>
</evidence>
<dbReference type="EMBL" id="KV428006">
    <property type="protein sequence ID" value="KZT43940.1"/>
    <property type="molecule type" value="Genomic_DNA"/>
</dbReference>
<dbReference type="InterPro" id="IPR002110">
    <property type="entry name" value="Ankyrin_rpt"/>
</dbReference>
<dbReference type="Pfam" id="PF13540">
    <property type="entry name" value="RCC1_2"/>
    <property type="match status" value="1"/>
</dbReference>